<evidence type="ECO:0000313" key="1">
    <source>
        <dbReference type="EMBL" id="MFD2553577.1"/>
    </source>
</evidence>
<accession>A0ABW5KX90</accession>
<proteinExistence type="predicted"/>
<reference evidence="2" key="1">
    <citation type="journal article" date="2019" name="Int. J. Syst. Evol. Microbiol.">
        <title>The Global Catalogue of Microorganisms (GCM) 10K type strain sequencing project: providing services to taxonomists for standard genome sequencing and annotation.</title>
        <authorList>
            <consortium name="The Broad Institute Genomics Platform"/>
            <consortium name="The Broad Institute Genome Sequencing Center for Infectious Disease"/>
            <person name="Wu L."/>
            <person name="Ma J."/>
        </authorList>
    </citation>
    <scope>NUCLEOTIDE SEQUENCE [LARGE SCALE GENOMIC DNA]</scope>
    <source>
        <strain evidence="2">KCTC 52298</strain>
    </source>
</reference>
<sequence length="248" mass="27806">MIDSIAQENEIDMMAKNKFKRMKHILYLIAIVFTLSIAGCDNADDLLNQYIKDGPIVYAGKITDLNIKSGHKRLGIGIYPAEDVNRAYCMLRWNTGSGAKDSLKVDYIPANYNAVYQSYFTTIEMPSIEGNVLIEAWNVDTFGNKSLLTNKGGFVYGEKYIKTLMPSIVKFTAGNKTVEFDNKIGVIDNLVSYQQTNGEFTAEEKVVKSLPLVNPQKGGKVRSKTRYLINTNDLDTLVTGNYLETWIP</sequence>
<comment type="caution">
    <text evidence="1">The sequence shown here is derived from an EMBL/GenBank/DDBJ whole genome shotgun (WGS) entry which is preliminary data.</text>
</comment>
<dbReference type="EMBL" id="JBHULD010000004">
    <property type="protein sequence ID" value="MFD2553577.1"/>
    <property type="molecule type" value="Genomic_DNA"/>
</dbReference>
<protein>
    <submittedName>
        <fullName evidence="1">DUF4998 domain-containing protein</fullName>
    </submittedName>
</protein>
<dbReference type="RefSeq" id="WP_210355074.1">
    <property type="nucleotide sequence ID" value="NZ_JAEQMU010000004.1"/>
</dbReference>
<dbReference type="Pfam" id="PF16389">
    <property type="entry name" value="DUF4998"/>
    <property type="match status" value="1"/>
</dbReference>
<evidence type="ECO:0000313" key="2">
    <source>
        <dbReference type="Proteomes" id="UP001597440"/>
    </source>
</evidence>
<name>A0ABW5KX90_9SPHI</name>
<dbReference type="Proteomes" id="UP001597440">
    <property type="component" value="Unassembled WGS sequence"/>
</dbReference>
<gene>
    <name evidence="1" type="ORF">ACFSQW_04190</name>
</gene>
<organism evidence="1 2">
    <name type="scientific">Sphingobacterium tabacisoli</name>
    <dbReference type="NCBI Taxonomy" id="2044855"/>
    <lineage>
        <taxon>Bacteria</taxon>
        <taxon>Pseudomonadati</taxon>
        <taxon>Bacteroidota</taxon>
        <taxon>Sphingobacteriia</taxon>
        <taxon>Sphingobacteriales</taxon>
        <taxon>Sphingobacteriaceae</taxon>
        <taxon>Sphingobacterium</taxon>
    </lineage>
</organism>
<keyword evidence="2" id="KW-1185">Reference proteome</keyword>